<organism evidence="2 3">
    <name type="scientific">Palleronia salina</name>
    <dbReference type="NCBI Taxonomy" id="313368"/>
    <lineage>
        <taxon>Bacteria</taxon>
        <taxon>Pseudomonadati</taxon>
        <taxon>Pseudomonadota</taxon>
        <taxon>Alphaproteobacteria</taxon>
        <taxon>Rhodobacterales</taxon>
        <taxon>Roseobacteraceae</taxon>
        <taxon>Palleronia</taxon>
    </lineage>
</organism>
<feature type="domain" description="NrS-1 polymerase-like helicase" evidence="1">
    <location>
        <begin position="839"/>
        <end position="948"/>
    </location>
</feature>
<dbReference type="InterPro" id="IPR045455">
    <property type="entry name" value="NrS-1_pol-like_helicase"/>
</dbReference>
<evidence type="ECO:0000259" key="1">
    <source>
        <dbReference type="Pfam" id="PF19263"/>
    </source>
</evidence>
<dbReference type="EMBL" id="FQZA01000020">
    <property type="protein sequence ID" value="SHJ78647.1"/>
    <property type="molecule type" value="Genomic_DNA"/>
</dbReference>
<accession>A0A1M6M5E6</accession>
<keyword evidence="3" id="KW-1185">Reference proteome</keyword>
<dbReference type="InterPro" id="IPR027417">
    <property type="entry name" value="P-loop_NTPase"/>
</dbReference>
<dbReference type="Proteomes" id="UP000184040">
    <property type="component" value="Unassembled WGS sequence"/>
</dbReference>
<evidence type="ECO:0000313" key="2">
    <source>
        <dbReference type="EMBL" id="SHJ78647.1"/>
    </source>
</evidence>
<name>A0A1M6M5E6_9RHOB</name>
<dbReference type="STRING" id="313368.SAMN04488012_12020"/>
<proteinExistence type="predicted"/>
<evidence type="ECO:0000313" key="3">
    <source>
        <dbReference type="Proteomes" id="UP000184040"/>
    </source>
</evidence>
<reference evidence="2 3" key="1">
    <citation type="submission" date="2016-11" db="EMBL/GenBank/DDBJ databases">
        <authorList>
            <person name="Jaros S."/>
            <person name="Januszkiewicz K."/>
            <person name="Wedrychowicz H."/>
        </authorList>
    </citation>
    <scope>NUCLEOTIDE SEQUENCE [LARGE SCALE GENOMIC DNA]</scope>
    <source>
        <strain evidence="2 3">DSM 26892</strain>
    </source>
</reference>
<dbReference type="SUPFAM" id="SSF52540">
    <property type="entry name" value="P-loop containing nucleoside triphosphate hydrolases"/>
    <property type="match status" value="1"/>
</dbReference>
<dbReference type="AlphaFoldDB" id="A0A1M6M5E6"/>
<protein>
    <recommendedName>
        <fullName evidence="1">NrS-1 polymerase-like helicase domain-containing protein</fullName>
    </recommendedName>
</protein>
<sequence length="1140" mass="127118">MATNEQAPDWEAIDGAFDDDQMTDTKLIEMVINGEVAAGHTDSDTPHPEALRVLTGWNEAEAAEKTGLDWIALRRERWDLTNVVDLSDAWGREQKTNAPEEEVPANDGVDAGPLYLNHAILRGEDHPDLQAVLDRPARMMTGAVWSEAGKRPPKGKRNTQDGEWEVEERTLEGWIEDLACHPVSGSKYGPAIVFGEGVEGTRKNEAMKSVEGIGLDIDAGHTRQEVIARIEGLGLFAIEYTSHSHGRTESSVKLKTVQSKLSLTGEPTDDHLRTYLRDHAKDVYSEEYLASVKIVDPRKMTGDGTLVVYSHLPAEKFRVFVPFRERLMLSDLDPNPEKALKVWEDLVTGFARNMLGVHFDTSCTDASRLYFTPRHRKDAPYGATIIQGRPLSHDEIRPMSKALYTKNRKANAFEMAGGEYERDRPPMAFTPSGKSLNDWHRSFGQRFMAADLIEIYCEDRVRGKPAGGKVEIACPFEHEHSSEGGTACMAVNCVDSPHEWWTVSCRHDACQGRHKLEHLQEMLNAGWFDEGLLFGNDFMQPGEDDEEEEPEDLARRILRENLVGDRIEDGGEAQAVQALKQFGLDQPSAEEIVRSAKAEVLEQVAARAADAERDPVAEAEASLDASKFSPARVLAPLHDEALVDERGYLVKPEVRPEVYRRHKIDPAFDGAQAQMVTLLQEQMRDAMTGRFSYVVLDGEAKVAVPQGRGENFLLWKDSTLAKLYINRAVSYEVTGPKGRVKTHKIKPDEIFLYARQRQTFASTCFEPDPVKAADAARRDIFNLWTGFRAQPREGDWSKLRNHIRDNLCSGNKKHFNFVMTWLASTFARPGVKVPSSLVIIGEQGTGKSKVFDWVREAIGAAALKVSAGKHLTGNFNAHLDGKIFLTCEEAFWGGDKQAAGVMKDIVSSDTLQIEGKFEKLVTRPNYLNTVFISNNSWVVPVDGEDARRFFVLECSNARKKDAVFFGEIDDQMRRGGMEAMVHELMHWNPATVDLTWHDLRNPPVTEALRQQAGMGLEGAEERIVVAVEMGELGGRTADGDAFHYTLSETEPTRVAKVHAAAYMQPNNTRGNLAGEAKKAVTTFLGEGADSGDNKDVIRYRGEIKSGEDSRVDKTTEDRVRYITFPPLSEVRPKLAAYGRG</sequence>
<dbReference type="Pfam" id="PF19263">
    <property type="entry name" value="DUF5906"/>
    <property type="match status" value="1"/>
</dbReference>
<gene>
    <name evidence="2" type="ORF">SAMN04488012_12020</name>
</gene>
<dbReference type="Gene3D" id="3.40.50.300">
    <property type="entry name" value="P-loop containing nucleotide triphosphate hydrolases"/>
    <property type="match status" value="1"/>
</dbReference>